<organism evidence="3 4">
    <name type="scientific">Litorihabitans aurantiacus</name>
    <dbReference type="NCBI Taxonomy" id="1930061"/>
    <lineage>
        <taxon>Bacteria</taxon>
        <taxon>Bacillati</taxon>
        <taxon>Actinomycetota</taxon>
        <taxon>Actinomycetes</taxon>
        <taxon>Micrococcales</taxon>
        <taxon>Beutenbergiaceae</taxon>
        <taxon>Litorihabitans</taxon>
    </lineage>
</organism>
<feature type="region of interest" description="Disordered" evidence="1">
    <location>
        <begin position="1"/>
        <end position="23"/>
    </location>
</feature>
<dbReference type="InterPro" id="IPR006311">
    <property type="entry name" value="TAT_signal"/>
</dbReference>
<keyword evidence="2" id="KW-1133">Transmembrane helix</keyword>
<evidence type="ECO:0000313" key="4">
    <source>
        <dbReference type="Proteomes" id="UP001157161"/>
    </source>
</evidence>
<feature type="compositionally biased region" description="Low complexity" evidence="1">
    <location>
        <begin position="1"/>
        <end position="10"/>
    </location>
</feature>
<feature type="transmembrane region" description="Helical" evidence="2">
    <location>
        <begin position="287"/>
        <end position="308"/>
    </location>
</feature>
<dbReference type="Proteomes" id="UP001157161">
    <property type="component" value="Unassembled WGS sequence"/>
</dbReference>
<dbReference type="EMBL" id="BSUM01000001">
    <property type="protein sequence ID" value="GMA32759.1"/>
    <property type="molecule type" value="Genomic_DNA"/>
</dbReference>
<sequence length="317" mass="30813">MSAVAPAPAAARRRSRTTRSTPRRAALALAGAGVLLGAAAGTGAPAVAAPAPQPGPTGASVSAVGPLGEATASPDGPTTLTLTGSGFQSIDGGFGGIYVLFGWVADGAWQPSAGGGFGVTYAYQPDVQAAENSGYQKFVTFPGSTTASEANGSEVALDGSWATDLVIPGPVLQVTDASGANPRELDCRVETCGVITFGAHGVVNANNETFTPISFTTAEGAAPVEEPAVEVSPAEAPAEEAPADQGEDASAEGSASAEEPPASAAAAAEDGAATADDESGSSSAAPWIIAGTTAAAAIGSTTAAVVAVRRRKASSEA</sequence>
<keyword evidence="2" id="KW-0472">Membrane</keyword>
<feature type="region of interest" description="Disordered" evidence="1">
    <location>
        <begin position="222"/>
        <end position="283"/>
    </location>
</feature>
<name>A0AA37XGB3_9MICO</name>
<dbReference type="PROSITE" id="PS51318">
    <property type="entry name" value="TAT"/>
    <property type="match status" value="1"/>
</dbReference>
<feature type="compositionally biased region" description="Low complexity" evidence="1">
    <location>
        <begin position="251"/>
        <end position="283"/>
    </location>
</feature>
<feature type="compositionally biased region" description="Low complexity" evidence="1">
    <location>
        <begin position="222"/>
        <end position="236"/>
    </location>
</feature>
<feature type="compositionally biased region" description="Acidic residues" evidence="1">
    <location>
        <begin position="237"/>
        <end position="250"/>
    </location>
</feature>
<evidence type="ECO:0000256" key="1">
    <source>
        <dbReference type="SAM" id="MobiDB-lite"/>
    </source>
</evidence>
<evidence type="ECO:0000313" key="3">
    <source>
        <dbReference type="EMBL" id="GMA32759.1"/>
    </source>
</evidence>
<evidence type="ECO:0000256" key="2">
    <source>
        <dbReference type="SAM" id="Phobius"/>
    </source>
</evidence>
<gene>
    <name evidence="3" type="ORF">GCM10025875_27510</name>
</gene>
<accession>A0AA37XGB3</accession>
<dbReference type="AlphaFoldDB" id="A0AA37XGB3"/>
<reference evidence="3" key="2">
    <citation type="submission" date="2023-02" db="EMBL/GenBank/DDBJ databases">
        <authorList>
            <person name="Sun Q."/>
            <person name="Mori K."/>
        </authorList>
    </citation>
    <scope>NUCLEOTIDE SEQUENCE</scope>
    <source>
        <strain evidence="3">NBRC 112290</strain>
    </source>
</reference>
<feature type="region of interest" description="Disordered" evidence="1">
    <location>
        <begin position="45"/>
        <end position="79"/>
    </location>
</feature>
<keyword evidence="4" id="KW-1185">Reference proteome</keyword>
<proteinExistence type="predicted"/>
<comment type="caution">
    <text evidence="3">The sequence shown here is derived from an EMBL/GenBank/DDBJ whole genome shotgun (WGS) entry which is preliminary data.</text>
</comment>
<protein>
    <submittedName>
        <fullName evidence="3">Uncharacterized protein</fullName>
    </submittedName>
</protein>
<keyword evidence="2" id="KW-0812">Transmembrane</keyword>
<reference evidence="3" key="1">
    <citation type="journal article" date="2014" name="Int. J. Syst. Evol. Microbiol.">
        <title>Complete genome sequence of Corynebacterium casei LMG S-19264T (=DSM 44701T), isolated from a smear-ripened cheese.</title>
        <authorList>
            <consortium name="US DOE Joint Genome Institute (JGI-PGF)"/>
            <person name="Walter F."/>
            <person name="Albersmeier A."/>
            <person name="Kalinowski J."/>
            <person name="Ruckert C."/>
        </authorList>
    </citation>
    <scope>NUCLEOTIDE SEQUENCE</scope>
    <source>
        <strain evidence="3">NBRC 112290</strain>
    </source>
</reference>